<keyword evidence="4" id="KW-0812">Transmembrane</keyword>
<sequence length="523" mass="56281">MTRFRHALRLPIILLLALVFIQAPANADPSDIDAAGRGVVRVMIIGQQDGSMYPVSHGTGFAVTPERIVTNAHVVKEARDDDTLSIAIVPSDGGKVVYGKIAAFSERNDLALVETTSPLNLPPLTIAGSEMTDSSPVTAVGYPMNVDRAQGLTLQDIFNATPPVKSRGFLSGQRPSREFDTILHTAPIGKGSSGGPLLDNCGRVIGVNSFGAESDGSDSEFYFAVSNRELLPFLRANGIVAQVNSLPCRSLADLDAQERARAERDQMVAMQQQESKATRDAERAEKARREAEFSIIAEREDAMMLCMLLVLSAIGGGYIVHLERERGEIAKMKVAVAATGIAVIAAAATWALRPDFGEVEDRVAQVLAAEDEAARGKTGEIEIPAATPSAGKFVCSVDVERSRITSMATDDVPFSWTAGGCVNGRTQYGLHDSKWSRVLVPNDEASVSVNAYDPDTHEYRVERYLLPHDAMEAVREARARYELPECGTGNGAANTLGSNQAAIFTLLPAQPNERLVYNCHAEK</sequence>
<dbReference type="InterPro" id="IPR043504">
    <property type="entry name" value="Peptidase_S1_PA_chymotrypsin"/>
</dbReference>
<gene>
    <name evidence="6" type="ORF">P0Y56_04710</name>
</gene>
<dbReference type="SUPFAM" id="SSF50494">
    <property type="entry name" value="Trypsin-like serine proteases"/>
    <property type="match status" value="1"/>
</dbReference>
<keyword evidence="4" id="KW-0472">Membrane</keyword>
<accession>A0AAJ5X8P6</accession>
<comment type="similarity">
    <text evidence="1">Belongs to the peptidase S1C family.</text>
</comment>
<dbReference type="KEGG" id="acob:P0Y56_04710"/>
<dbReference type="Gene3D" id="2.40.10.10">
    <property type="entry name" value="Trypsin-like serine proteases"/>
    <property type="match status" value="2"/>
</dbReference>
<dbReference type="Proteomes" id="UP001218362">
    <property type="component" value="Chromosome"/>
</dbReference>
<organism evidence="6 7">
    <name type="scientific">Candidatus Andeanibacterium colombiense</name>
    <dbReference type="NCBI Taxonomy" id="3121345"/>
    <lineage>
        <taxon>Bacteria</taxon>
        <taxon>Pseudomonadati</taxon>
        <taxon>Pseudomonadota</taxon>
        <taxon>Alphaproteobacteria</taxon>
        <taxon>Sphingomonadales</taxon>
        <taxon>Sphingomonadaceae</taxon>
        <taxon>Candidatus Andeanibacterium</taxon>
    </lineage>
</organism>
<evidence type="ECO:0000256" key="1">
    <source>
        <dbReference type="ARBA" id="ARBA00010541"/>
    </source>
</evidence>
<protein>
    <submittedName>
        <fullName evidence="6">Serine protease</fullName>
    </submittedName>
</protein>
<feature type="signal peptide" evidence="5">
    <location>
        <begin position="1"/>
        <end position="27"/>
    </location>
</feature>
<evidence type="ECO:0000256" key="4">
    <source>
        <dbReference type="SAM" id="Phobius"/>
    </source>
</evidence>
<feature type="chain" id="PRO_5042589704" evidence="5">
    <location>
        <begin position="28"/>
        <end position="523"/>
    </location>
</feature>
<reference evidence="6" key="1">
    <citation type="submission" date="2023-03" db="EMBL/GenBank/DDBJ databases">
        <title>Andean soil-derived lignocellulolytic bacterial consortium as a source of novel taxa and putative plastic-active enzymes.</title>
        <authorList>
            <person name="Diaz-Garcia L."/>
            <person name="Chuvochina M."/>
            <person name="Feuerriegel G."/>
            <person name="Bunk B."/>
            <person name="Sproer C."/>
            <person name="Streit W.R."/>
            <person name="Rodriguez L.M."/>
            <person name="Overmann J."/>
            <person name="Jimenez D.J."/>
        </authorList>
    </citation>
    <scope>NUCLEOTIDE SEQUENCE</scope>
    <source>
        <strain evidence="6">MAG 26</strain>
    </source>
</reference>
<dbReference type="PANTHER" id="PTHR43343">
    <property type="entry name" value="PEPTIDASE S12"/>
    <property type="match status" value="1"/>
</dbReference>
<evidence type="ECO:0000313" key="7">
    <source>
        <dbReference type="Proteomes" id="UP001218362"/>
    </source>
</evidence>
<dbReference type="GO" id="GO:0004252">
    <property type="term" value="F:serine-type endopeptidase activity"/>
    <property type="evidence" value="ECO:0007669"/>
    <property type="project" value="InterPro"/>
</dbReference>
<dbReference type="InterPro" id="IPR009003">
    <property type="entry name" value="Peptidase_S1_PA"/>
</dbReference>
<keyword evidence="3" id="KW-0378">Hydrolase</keyword>
<keyword evidence="2 6" id="KW-0645">Protease</keyword>
<dbReference type="Pfam" id="PF13365">
    <property type="entry name" value="Trypsin_2"/>
    <property type="match status" value="1"/>
</dbReference>
<dbReference type="InterPro" id="IPR001940">
    <property type="entry name" value="Peptidase_S1C"/>
</dbReference>
<keyword evidence="5" id="KW-0732">Signal</keyword>
<evidence type="ECO:0000313" key="6">
    <source>
        <dbReference type="EMBL" id="WEK47598.1"/>
    </source>
</evidence>
<feature type="transmembrane region" description="Helical" evidence="4">
    <location>
        <begin position="334"/>
        <end position="352"/>
    </location>
</feature>
<dbReference type="EMBL" id="CP119316">
    <property type="protein sequence ID" value="WEK47598.1"/>
    <property type="molecule type" value="Genomic_DNA"/>
</dbReference>
<evidence type="ECO:0000256" key="3">
    <source>
        <dbReference type="ARBA" id="ARBA00022801"/>
    </source>
</evidence>
<dbReference type="PANTHER" id="PTHR43343:SF3">
    <property type="entry name" value="PROTEASE DO-LIKE 8, CHLOROPLASTIC"/>
    <property type="match status" value="1"/>
</dbReference>
<dbReference type="GO" id="GO:0006508">
    <property type="term" value="P:proteolysis"/>
    <property type="evidence" value="ECO:0007669"/>
    <property type="project" value="UniProtKB-KW"/>
</dbReference>
<feature type="transmembrane region" description="Helical" evidence="4">
    <location>
        <begin position="302"/>
        <end position="322"/>
    </location>
</feature>
<dbReference type="PRINTS" id="PR00834">
    <property type="entry name" value="PROTEASES2C"/>
</dbReference>
<dbReference type="AlphaFoldDB" id="A0AAJ5X8P6"/>
<evidence type="ECO:0000256" key="2">
    <source>
        <dbReference type="ARBA" id="ARBA00022670"/>
    </source>
</evidence>
<proteinExistence type="inferred from homology"/>
<name>A0AAJ5X8P6_9SPHN</name>
<evidence type="ECO:0000256" key="5">
    <source>
        <dbReference type="SAM" id="SignalP"/>
    </source>
</evidence>
<keyword evidence="4" id="KW-1133">Transmembrane helix</keyword>
<dbReference type="InterPro" id="IPR051201">
    <property type="entry name" value="Chloro_Bact_Ser_Proteases"/>
</dbReference>